<name>A0A9X0H203_PSESX</name>
<dbReference type="InterPro" id="IPR020904">
    <property type="entry name" value="Sc_DH/Rdtase_CS"/>
</dbReference>
<dbReference type="PANTHER" id="PTHR43490">
    <property type="entry name" value="(+)-NEOMENTHOL DEHYDROGENASE"/>
    <property type="match status" value="1"/>
</dbReference>
<dbReference type="Gene3D" id="3.40.50.720">
    <property type="entry name" value="NAD(P)-binding Rossmann-like Domain"/>
    <property type="match status" value="1"/>
</dbReference>
<dbReference type="SUPFAM" id="SSF51735">
    <property type="entry name" value="NAD(P)-binding Rossmann-fold domains"/>
    <property type="match status" value="1"/>
</dbReference>
<comment type="caution">
    <text evidence="5">The sequence shown here is derived from an EMBL/GenBank/DDBJ whole genome shotgun (WGS) entry which is preliminary data.</text>
</comment>
<dbReference type="InterPro" id="IPR036291">
    <property type="entry name" value="NAD(P)-bd_dom_sf"/>
</dbReference>
<dbReference type="PRINTS" id="PR00080">
    <property type="entry name" value="SDRFAMILY"/>
</dbReference>
<evidence type="ECO:0000256" key="2">
    <source>
        <dbReference type="ARBA" id="ARBA00022857"/>
    </source>
</evidence>
<evidence type="ECO:0000256" key="1">
    <source>
        <dbReference type="ARBA" id="ARBA00006484"/>
    </source>
</evidence>
<reference evidence="5 6" key="1">
    <citation type="submission" date="2015-09" db="EMBL/GenBank/DDBJ databases">
        <title>Genome announcement of multiple Pseudomonas syringae strains.</title>
        <authorList>
            <person name="Thakur S."/>
            <person name="Wang P.W."/>
            <person name="Gong Y."/>
            <person name="Weir B.S."/>
            <person name="Guttman D.S."/>
        </authorList>
    </citation>
    <scope>NUCLEOTIDE SEQUENCE [LARGE SCALE GENOMIC DNA]</scope>
    <source>
        <strain evidence="5 6">ICMP9757</strain>
    </source>
</reference>
<proteinExistence type="inferred from homology"/>
<protein>
    <recommendedName>
        <fullName evidence="7">Short chain dehydrogenase/reductase family oxidoreductase</fullName>
    </recommendedName>
</protein>
<dbReference type="GO" id="GO:0016616">
    <property type="term" value="F:oxidoreductase activity, acting on the CH-OH group of donors, NAD or NADP as acceptor"/>
    <property type="evidence" value="ECO:0007669"/>
    <property type="project" value="InterPro"/>
</dbReference>
<dbReference type="CDD" id="cd05324">
    <property type="entry name" value="carb_red_PTCR-like_SDR_c"/>
    <property type="match status" value="1"/>
</dbReference>
<evidence type="ECO:0000313" key="6">
    <source>
        <dbReference type="Proteomes" id="UP000050345"/>
    </source>
</evidence>
<comment type="similarity">
    <text evidence="1 4">Belongs to the short-chain dehydrogenases/reductases (SDR) family.</text>
</comment>
<evidence type="ECO:0000256" key="3">
    <source>
        <dbReference type="ARBA" id="ARBA00023002"/>
    </source>
</evidence>
<dbReference type="Pfam" id="PF00106">
    <property type="entry name" value="adh_short"/>
    <property type="match status" value="1"/>
</dbReference>
<sequence>MTVKKKIVLVTGANKGIGFEIATQLGRTGAIIYIGARDKLRGVEAVNRLRTEGIDARFTLLDVTDAATVQSTAEIVRDAHGVLDILVNNAGLIDPHDGPPSGIDLEVLRRTFETNFFGAALVAREMLPYLRESDAGRIVNISSGLGSLALNEDPSWAFADTKLIAYNASKAALNMLTVQLAWELRDTNIKVNSANPNFTETDLVPGVEGAQPVEAGAITAIELALLADNGPTGGFFERGEHLPW</sequence>
<gene>
    <name evidence="5" type="ORF">ALO73_00827</name>
</gene>
<keyword evidence="3" id="KW-0560">Oxidoreductase</keyword>
<dbReference type="InterPro" id="IPR045313">
    <property type="entry name" value="CBR1-like"/>
</dbReference>
<evidence type="ECO:0008006" key="7">
    <source>
        <dbReference type="Google" id="ProtNLM"/>
    </source>
</evidence>
<dbReference type="InterPro" id="IPR002347">
    <property type="entry name" value="SDR_fam"/>
</dbReference>
<dbReference type="RefSeq" id="WP_044322264.1">
    <property type="nucleotide sequence ID" value="NZ_JYHD01000132.1"/>
</dbReference>
<evidence type="ECO:0000313" key="5">
    <source>
        <dbReference type="EMBL" id="KPX09266.1"/>
    </source>
</evidence>
<dbReference type="PROSITE" id="PS00061">
    <property type="entry name" value="ADH_SHORT"/>
    <property type="match status" value="1"/>
</dbReference>
<dbReference type="EMBL" id="LJQF01000309">
    <property type="protein sequence ID" value="KPX09266.1"/>
    <property type="molecule type" value="Genomic_DNA"/>
</dbReference>
<organism evidence="5 6">
    <name type="scientific">Pseudomonas syringae pv. daphniphylli</name>
    <dbReference type="NCBI Taxonomy" id="264455"/>
    <lineage>
        <taxon>Bacteria</taxon>
        <taxon>Pseudomonadati</taxon>
        <taxon>Pseudomonadota</taxon>
        <taxon>Gammaproteobacteria</taxon>
        <taxon>Pseudomonadales</taxon>
        <taxon>Pseudomonadaceae</taxon>
        <taxon>Pseudomonas</taxon>
        <taxon>Pseudomonas syringae</taxon>
    </lineage>
</organism>
<dbReference type="PANTHER" id="PTHR43490:SF99">
    <property type="entry name" value="SHORT-CHAIN DEHYDROGENASE_REDUCTASE"/>
    <property type="match status" value="1"/>
</dbReference>
<dbReference type="AlphaFoldDB" id="A0A9X0H203"/>
<dbReference type="PRINTS" id="PR00081">
    <property type="entry name" value="GDHRDH"/>
</dbReference>
<dbReference type="Proteomes" id="UP000050345">
    <property type="component" value="Unassembled WGS sequence"/>
</dbReference>
<evidence type="ECO:0000256" key="4">
    <source>
        <dbReference type="RuleBase" id="RU000363"/>
    </source>
</evidence>
<keyword evidence="2" id="KW-0521">NADP</keyword>
<accession>A0A9X0H203</accession>